<evidence type="ECO:0000313" key="2">
    <source>
        <dbReference type="EMBL" id="KNC84291.1"/>
    </source>
</evidence>
<dbReference type="AlphaFoldDB" id="A0A0L0G616"/>
<dbReference type="Proteomes" id="UP000054560">
    <property type="component" value="Unassembled WGS sequence"/>
</dbReference>
<accession>A0A0L0G616</accession>
<dbReference type="EMBL" id="KQ241774">
    <property type="protein sequence ID" value="KNC84291.1"/>
    <property type="molecule type" value="Genomic_DNA"/>
</dbReference>
<organism evidence="2 3">
    <name type="scientific">Sphaeroforma arctica JP610</name>
    <dbReference type="NCBI Taxonomy" id="667725"/>
    <lineage>
        <taxon>Eukaryota</taxon>
        <taxon>Ichthyosporea</taxon>
        <taxon>Ichthyophonida</taxon>
        <taxon>Sphaeroforma</taxon>
    </lineage>
</organism>
<keyword evidence="3" id="KW-1185">Reference proteome</keyword>
<proteinExistence type="predicted"/>
<feature type="compositionally biased region" description="Polar residues" evidence="1">
    <location>
        <begin position="204"/>
        <end position="215"/>
    </location>
</feature>
<dbReference type="RefSeq" id="XP_014158193.1">
    <property type="nucleotide sequence ID" value="XM_014302718.1"/>
</dbReference>
<dbReference type="GeneID" id="25903996"/>
<gene>
    <name evidence="2" type="ORF">SARC_03492</name>
</gene>
<feature type="region of interest" description="Disordered" evidence="1">
    <location>
        <begin position="130"/>
        <end position="151"/>
    </location>
</feature>
<sequence length="388" mass="44075">MLNKRSNGVREARRTKVAKEEFSDYCTALFGALFPLYFALLTNEYPETKEHLRNMLEAIGSATISIQSVLDNTDSTARLVLFRNMVCHFIVSRCRSTGGIDQGMCEDMTARMEVKLNVRAKETNLDTPIKRAYRPDGTTLTPIRGSMQKTPASVAKNRLMCDDFDLLMDMDINNLAEDDRSAHPLATATPVRDAQKLGSDSGIHKSTPNISPPQTGTILFVGSDGVSMPLPRLKRKNYDFCLTTNANLTEVAADIRLKKMEEDGVEVKPLVDNTEADVKHVRLKAHEYISRSFFTGTWFDIKPDGVEFPRYPLVTEELCLDPYLLFRAVWEHHLREGVHFSTALLRWDFGTLATRHGLVTVDTNAEHLMFMYYMRYLRPIFDSLFSQK</sequence>
<reference evidence="2 3" key="1">
    <citation type="submission" date="2011-02" db="EMBL/GenBank/DDBJ databases">
        <title>The Genome Sequence of Sphaeroforma arctica JP610.</title>
        <authorList>
            <consortium name="The Broad Institute Genome Sequencing Platform"/>
            <person name="Russ C."/>
            <person name="Cuomo C."/>
            <person name="Young S.K."/>
            <person name="Zeng Q."/>
            <person name="Gargeya S."/>
            <person name="Alvarado L."/>
            <person name="Berlin A."/>
            <person name="Chapman S.B."/>
            <person name="Chen Z."/>
            <person name="Freedman E."/>
            <person name="Gellesch M."/>
            <person name="Goldberg J."/>
            <person name="Griggs A."/>
            <person name="Gujja S."/>
            <person name="Heilman E."/>
            <person name="Heiman D."/>
            <person name="Howarth C."/>
            <person name="Mehta T."/>
            <person name="Neiman D."/>
            <person name="Pearson M."/>
            <person name="Roberts A."/>
            <person name="Saif S."/>
            <person name="Shea T."/>
            <person name="Shenoy N."/>
            <person name="Sisk P."/>
            <person name="Stolte C."/>
            <person name="Sykes S."/>
            <person name="White J."/>
            <person name="Yandava C."/>
            <person name="Burger G."/>
            <person name="Gray M.W."/>
            <person name="Holland P.W.H."/>
            <person name="King N."/>
            <person name="Lang F.B.F."/>
            <person name="Roger A.J."/>
            <person name="Ruiz-Trillo I."/>
            <person name="Haas B."/>
            <person name="Nusbaum C."/>
            <person name="Birren B."/>
        </authorList>
    </citation>
    <scope>NUCLEOTIDE SEQUENCE [LARGE SCALE GENOMIC DNA]</scope>
    <source>
        <strain evidence="2 3">JP610</strain>
    </source>
</reference>
<evidence type="ECO:0000256" key="1">
    <source>
        <dbReference type="SAM" id="MobiDB-lite"/>
    </source>
</evidence>
<name>A0A0L0G616_9EUKA</name>
<protein>
    <submittedName>
        <fullName evidence="2">Uncharacterized protein</fullName>
    </submittedName>
</protein>
<feature type="region of interest" description="Disordered" evidence="1">
    <location>
        <begin position="191"/>
        <end position="215"/>
    </location>
</feature>
<evidence type="ECO:0000313" key="3">
    <source>
        <dbReference type="Proteomes" id="UP000054560"/>
    </source>
</evidence>